<evidence type="ECO:0000313" key="12">
    <source>
        <dbReference type="Proteomes" id="UP000527616"/>
    </source>
</evidence>
<evidence type="ECO:0000256" key="6">
    <source>
        <dbReference type="ARBA" id="ARBA00022801"/>
    </source>
</evidence>
<comment type="catalytic activity">
    <reaction evidence="9">
        <text>a 5'-end NAD(+)-phospho-ribonucleoside in mRNA + H2O = a 5'-end phospho-adenosine-phospho-ribonucleoside in mRNA + beta-nicotinamide D-ribonucleotide + 2 H(+)</text>
        <dbReference type="Rhea" id="RHEA:60876"/>
        <dbReference type="Rhea" id="RHEA-COMP:15698"/>
        <dbReference type="Rhea" id="RHEA-COMP:15719"/>
        <dbReference type="ChEBI" id="CHEBI:14649"/>
        <dbReference type="ChEBI" id="CHEBI:15377"/>
        <dbReference type="ChEBI" id="CHEBI:15378"/>
        <dbReference type="ChEBI" id="CHEBI:144029"/>
        <dbReference type="ChEBI" id="CHEBI:144051"/>
    </reaction>
    <physiologicalReaction direction="left-to-right" evidence="9">
        <dbReference type="Rhea" id="RHEA:60877"/>
    </physiologicalReaction>
</comment>
<dbReference type="GO" id="GO:0019677">
    <property type="term" value="P:NAD+ catabolic process"/>
    <property type="evidence" value="ECO:0007669"/>
    <property type="project" value="TreeGrafter"/>
</dbReference>
<dbReference type="SUPFAM" id="SSF55811">
    <property type="entry name" value="Nudix"/>
    <property type="match status" value="1"/>
</dbReference>
<keyword evidence="5" id="KW-0479">Metal-binding</keyword>
<evidence type="ECO:0000256" key="4">
    <source>
        <dbReference type="ARBA" id="ARBA00012381"/>
    </source>
</evidence>
<evidence type="ECO:0000313" key="11">
    <source>
        <dbReference type="EMBL" id="NYI69778.1"/>
    </source>
</evidence>
<feature type="domain" description="Nudix hydrolase" evidence="10">
    <location>
        <begin position="148"/>
        <end position="272"/>
    </location>
</feature>
<dbReference type="InterPro" id="IPR020084">
    <property type="entry name" value="NUDIX_hydrolase_CS"/>
</dbReference>
<dbReference type="PROSITE" id="PS00893">
    <property type="entry name" value="NUDIX_BOX"/>
    <property type="match status" value="1"/>
</dbReference>
<dbReference type="Gene3D" id="3.90.79.20">
    <property type="match status" value="1"/>
</dbReference>
<dbReference type="EC" id="3.6.1.22" evidence="4"/>
<accession>A0A7Z0D6M5</accession>
<reference evidence="11 12" key="1">
    <citation type="submission" date="2020-07" db="EMBL/GenBank/DDBJ databases">
        <title>Sequencing the genomes of 1000 actinobacteria strains.</title>
        <authorList>
            <person name="Klenk H.-P."/>
        </authorList>
    </citation>
    <scope>NUCLEOTIDE SEQUENCE [LARGE SCALE GENOMIC DNA]</scope>
    <source>
        <strain evidence="11 12">DSM 103164</strain>
    </source>
</reference>
<gene>
    <name evidence="11" type="ORF">GGQ54_000338</name>
</gene>
<comment type="caution">
    <text evidence="11">The sequence shown here is derived from an EMBL/GenBank/DDBJ whole genome shotgun (WGS) entry which is preliminary data.</text>
</comment>
<dbReference type="PANTHER" id="PTHR42904">
    <property type="entry name" value="NUDIX HYDROLASE, NUDC SUBFAMILY"/>
    <property type="match status" value="1"/>
</dbReference>
<organism evidence="11 12">
    <name type="scientific">Naumannella cuiyingiana</name>
    <dbReference type="NCBI Taxonomy" id="1347891"/>
    <lineage>
        <taxon>Bacteria</taxon>
        <taxon>Bacillati</taxon>
        <taxon>Actinomycetota</taxon>
        <taxon>Actinomycetes</taxon>
        <taxon>Propionibacteriales</taxon>
        <taxon>Propionibacteriaceae</taxon>
        <taxon>Naumannella</taxon>
    </lineage>
</organism>
<dbReference type="GO" id="GO:0035529">
    <property type="term" value="F:NADH pyrophosphatase activity"/>
    <property type="evidence" value="ECO:0007669"/>
    <property type="project" value="TreeGrafter"/>
</dbReference>
<evidence type="ECO:0000256" key="9">
    <source>
        <dbReference type="ARBA" id="ARBA00023679"/>
    </source>
</evidence>
<dbReference type="RefSeq" id="WP_179443808.1">
    <property type="nucleotide sequence ID" value="NZ_JACBZS010000001.1"/>
</dbReference>
<dbReference type="GO" id="GO:0006742">
    <property type="term" value="P:NADP+ catabolic process"/>
    <property type="evidence" value="ECO:0007669"/>
    <property type="project" value="TreeGrafter"/>
</dbReference>
<sequence length="290" mass="32141">MEPWNSASRLDRVDEHRGSADWVACQWRQPDALLLKIDEHGRCFVNDDGSLRMTRPFVEFDPERHFLLGTVDDAPVFAVEALPDGPMASLREIIPSADDTGRDIAVAGVALTHWHRTDRHCPHEGAETTVIRGGFARRCSVGGNEIFPRSDAAVIVAIRDRADRLLLAHQASWDAGRVSVLAGFVEAGESFEQAVHREIAEESDVTLDELTYFGSQPWPFPRSLMVGFLARAASEEITVDGEEIEWARWYTRQEVRDATAAGEISLPGSASIARRMIDAWLTAKAPAIAR</sequence>
<dbReference type="InterPro" id="IPR049734">
    <property type="entry name" value="NudC-like_C"/>
</dbReference>
<dbReference type="EMBL" id="JACBZS010000001">
    <property type="protein sequence ID" value="NYI69778.1"/>
    <property type="molecule type" value="Genomic_DNA"/>
</dbReference>
<dbReference type="PANTHER" id="PTHR42904:SF6">
    <property type="entry name" value="NAD-CAPPED RNA HYDROLASE NUDT12"/>
    <property type="match status" value="1"/>
</dbReference>
<evidence type="ECO:0000259" key="10">
    <source>
        <dbReference type="PROSITE" id="PS51462"/>
    </source>
</evidence>
<dbReference type="Gene3D" id="3.90.79.10">
    <property type="entry name" value="Nucleoside Triphosphate Pyrophosphohydrolase"/>
    <property type="match status" value="1"/>
</dbReference>
<dbReference type="AlphaFoldDB" id="A0A7Z0D6M5"/>
<dbReference type="NCBIfam" id="NF001299">
    <property type="entry name" value="PRK00241.1"/>
    <property type="match status" value="1"/>
</dbReference>
<evidence type="ECO:0000256" key="8">
    <source>
        <dbReference type="ARBA" id="ARBA00023027"/>
    </source>
</evidence>
<dbReference type="Pfam" id="PF00293">
    <property type="entry name" value="NUDIX"/>
    <property type="match status" value="1"/>
</dbReference>
<keyword evidence="7" id="KW-0460">Magnesium</keyword>
<comment type="cofactor">
    <cofactor evidence="1">
        <name>Mg(2+)</name>
        <dbReference type="ChEBI" id="CHEBI:18420"/>
    </cofactor>
</comment>
<keyword evidence="8" id="KW-0520">NAD</keyword>
<keyword evidence="12" id="KW-1185">Reference proteome</keyword>
<keyword evidence="6 11" id="KW-0378">Hydrolase</keyword>
<dbReference type="InterPro" id="IPR000086">
    <property type="entry name" value="NUDIX_hydrolase_dom"/>
</dbReference>
<dbReference type="InterPro" id="IPR050241">
    <property type="entry name" value="NAD-cap_RNA_hydrolase_NudC"/>
</dbReference>
<dbReference type="GO" id="GO:0005829">
    <property type="term" value="C:cytosol"/>
    <property type="evidence" value="ECO:0007669"/>
    <property type="project" value="TreeGrafter"/>
</dbReference>
<evidence type="ECO:0000256" key="2">
    <source>
        <dbReference type="ARBA" id="ARBA00001947"/>
    </source>
</evidence>
<dbReference type="CDD" id="cd03429">
    <property type="entry name" value="NUDIX_NADH_pyrophosphatase_Nudt13"/>
    <property type="match status" value="1"/>
</dbReference>
<comment type="similarity">
    <text evidence="3">Belongs to the Nudix hydrolase family. NudC subfamily.</text>
</comment>
<evidence type="ECO:0000256" key="1">
    <source>
        <dbReference type="ARBA" id="ARBA00001946"/>
    </source>
</evidence>
<name>A0A7Z0D6M5_9ACTN</name>
<proteinExistence type="inferred from homology"/>
<dbReference type="Proteomes" id="UP000527616">
    <property type="component" value="Unassembled WGS sequence"/>
</dbReference>
<dbReference type="InterPro" id="IPR015797">
    <property type="entry name" value="NUDIX_hydrolase-like_dom_sf"/>
</dbReference>
<evidence type="ECO:0000256" key="7">
    <source>
        <dbReference type="ARBA" id="ARBA00022842"/>
    </source>
</evidence>
<dbReference type="GO" id="GO:0046872">
    <property type="term" value="F:metal ion binding"/>
    <property type="evidence" value="ECO:0007669"/>
    <property type="project" value="UniProtKB-KW"/>
</dbReference>
<comment type="cofactor">
    <cofactor evidence="2">
        <name>Zn(2+)</name>
        <dbReference type="ChEBI" id="CHEBI:29105"/>
    </cofactor>
</comment>
<evidence type="ECO:0000256" key="5">
    <source>
        <dbReference type="ARBA" id="ARBA00022723"/>
    </source>
</evidence>
<protein>
    <recommendedName>
        <fullName evidence="4">NAD(+) diphosphatase</fullName>
        <ecNumber evidence="4">3.6.1.22</ecNumber>
    </recommendedName>
</protein>
<dbReference type="PROSITE" id="PS51462">
    <property type="entry name" value="NUDIX"/>
    <property type="match status" value="1"/>
</dbReference>
<evidence type="ECO:0000256" key="3">
    <source>
        <dbReference type="ARBA" id="ARBA00009595"/>
    </source>
</evidence>